<dbReference type="RefSeq" id="WP_153412646.1">
    <property type="nucleotide sequence ID" value="NZ_WEGK01000010.1"/>
</dbReference>
<accession>A0A7K0D835</accession>
<comment type="caution">
    <text evidence="1">The sequence shown here is derived from an EMBL/GenBank/DDBJ whole genome shotgun (WGS) entry which is preliminary data.</text>
</comment>
<dbReference type="OrthoDB" id="4553469at2"/>
<name>A0A7K0D835_9NOCA</name>
<evidence type="ECO:0000313" key="2">
    <source>
        <dbReference type="Proteomes" id="UP000438448"/>
    </source>
</evidence>
<reference evidence="1 2" key="1">
    <citation type="submission" date="2019-10" db="EMBL/GenBank/DDBJ databases">
        <title>Nocardia macrotermitis sp. nov. and Nocardia aurantia sp. nov., isolated from the gut of fungus growing-termite Macrotermes natalensis.</title>
        <authorList>
            <person name="Benndorf R."/>
            <person name="Schwitalla J."/>
            <person name="Martin K."/>
            <person name="De Beer W."/>
            <person name="Kaster A.-K."/>
            <person name="Vollmers J."/>
            <person name="Poulsen M."/>
            <person name="Beemelmanns C."/>
        </authorList>
    </citation>
    <scope>NUCLEOTIDE SEQUENCE [LARGE SCALE GENOMIC DNA]</scope>
    <source>
        <strain evidence="1 2">RB20</strain>
    </source>
</reference>
<organism evidence="1 2">
    <name type="scientific">Nocardia macrotermitis</name>
    <dbReference type="NCBI Taxonomy" id="2585198"/>
    <lineage>
        <taxon>Bacteria</taxon>
        <taxon>Bacillati</taxon>
        <taxon>Actinomycetota</taxon>
        <taxon>Actinomycetes</taxon>
        <taxon>Mycobacteriales</taxon>
        <taxon>Nocardiaceae</taxon>
        <taxon>Nocardia</taxon>
    </lineage>
</organism>
<dbReference type="Proteomes" id="UP000438448">
    <property type="component" value="Unassembled WGS sequence"/>
</dbReference>
<sequence length="225" mass="24592">MTGPAERSRPITPAERDIVSRAFGFPGWRDMVAALTCPTRRRTAATSGSRSARPVSRRRAAIFVIRRQPWTQGPRTRLPSAAAVVAACSQVIVPCGDSEILDAVRDLAALAMHEHTADPREPISPTQVAFEHDELIATLDRLTLAALPVRARRGVPMHTEPLSAVIDRLVTFAVTRAVIDPHTAGVESRQLDTAMADLMVGYDQLITELVTGHRRLPRFQNVPAT</sequence>
<gene>
    <name evidence="1" type="ORF">NRB20_48240</name>
</gene>
<protein>
    <submittedName>
        <fullName evidence="1">Uncharacterized protein</fullName>
    </submittedName>
</protein>
<proteinExistence type="predicted"/>
<keyword evidence="2" id="KW-1185">Reference proteome</keyword>
<evidence type="ECO:0000313" key="1">
    <source>
        <dbReference type="EMBL" id="MQY21711.1"/>
    </source>
</evidence>
<dbReference type="AlphaFoldDB" id="A0A7K0D835"/>
<dbReference type="EMBL" id="WEGK01000010">
    <property type="protein sequence ID" value="MQY21711.1"/>
    <property type="molecule type" value="Genomic_DNA"/>
</dbReference>